<gene>
    <name evidence="2" type="ORF">TWF694_001964</name>
</gene>
<comment type="caution">
    <text evidence="2">The sequence shown here is derived from an EMBL/GenBank/DDBJ whole genome shotgun (WGS) entry which is preliminary data.</text>
</comment>
<dbReference type="AlphaFoldDB" id="A0AAV9X452"/>
<sequence>MEISSEAQAGFSMHEAQRLSLGNLFLKAFAKHSVVPAIRDIRELEELRSELMNAQCMFNYIEDVAPKYANYEEDFEVEWEIAVLLQQVEYVLSEVESMEMADPPTEPQRTMISKHRAKLCVYIHLACLHIMINSLEDEGNEIAVRVERFLCTFAHRFHEPISTKDNQFHDWLAKGSSPPTSDIPGENVSSNGQVKDPAEPNRRPLRPRARPTATKQFENAIKDPAAPGPARTHTNESIDEIGFKVLKQNRAGESEEWKFPLRHVHPNDKTLLQRQISVEILEEELGDTHEALQNTLNKLLQWLSRFPGSASMGNKFYSPAFLDFARDLETVGREMIKSNLLSQIEGASPHTTDLVLNPNFLGWTIREWMRLSRWWLLRGMAEKATANTRPRPHRKSIINGQTLNQYLAENQRGFNLYLPLLKAVCIFFNLIGGSGIWQLLDEKLRSEMEKLQKDIQMTCAQVGAGMGTFLREINSKMSKGKAPAPRNEARGDAEKSGFEFLGFFDAIHAYEERDGFDTDNIVVEFQVLAAITFNTRPSSPILNPDVATYGLVEIGYTDRKRNAPHIRLQNARGDIIKSAPLSQWMKLDLDEVEVRYDVDVWSIKVREMFVSFTLSREQDRVDFNGICDKIKAGVFLKTEKSKSWSIEEATYITSFTERLSCKTAKLTLTEKLLPGAQGKSRKRSIAIEPRYRGQMGFSIDHIPFHSIEVRDAAPKLTSNGAAIEISWQEQTVSQDEYLFSPYTERYPKIHHYHYDGANRLQYRSKHMKAPQTHNGSIRRVSESTNIPPDHSECRVTCTHHPDGSYFTQDGVIGEHLHEGSSWTCPFGEAESRNQNTIVKHWLTLNLTNNPSDLQEFYRTLFQKDPDELSLETHVYSSLSKPSNSKSKQNELHIFDSELFFERRVVKIEKVDNYKQIIRTSFVNTLSSLSSENVASNIQRYRLENMLSHPYGSRLFDGDVGRNWYSDSLLLSDYGIDKIDKFPILDVLCPYWVKVQDQTSLCNYMELTLRPMDQSKSKIWRAPEPIFERKNGNLRFYHDTKRGKLFCWTFGETGNSFIYFSINKISNKKLKLNNTIRLKVLYELNSVSGLDASLVRKTGENQEHSKKGFKAGLIDISFADSSSPFRVYCQTQMDAAGTGYYPDETATNDSSSTRLSIYIDQPSGSSR</sequence>
<accession>A0AAV9X452</accession>
<proteinExistence type="predicted"/>
<evidence type="ECO:0000256" key="1">
    <source>
        <dbReference type="SAM" id="MobiDB-lite"/>
    </source>
</evidence>
<reference evidence="2 3" key="1">
    <citation type="submission" date="2019-10" db="EMBL/GenBank/DDBJ databases">
        <authorList>
            <person name="Palmer J.M."/>
        </authorList>
    </citation>
    <scope>NUCLEOTIDE SEQUENCE [LARGE SCALE GENOMIC DNA]</scope>
    <source>
        <strain evidence="2 3">TWF694</strain>
    </source>
</reference>
<protein>
    <submittedName>
        <fullName evidence="2">Uncharacterized protein</fullName>
    </submittedName>
</protein>
<feature type="region of interest" description="Disordered" evidence="1">
    <location>
        <begin position="168"/>
        <end position="238"/>
    </location>
</feature>
<name>A0AAV9X452_9PEZI</name>
<evidence type="ECO:0000313" key="2">
    <source>
        <dbReference type="EMBL" id="KAK6535509.1"/>
    </source>
</evidence>
<dbReference type="Proteomes" id="UP001365542">
    <property type="component" value="Unassembled WGS sequence"/>
</dbReference>
<dbReference type="EMBL" id="JAVHJO010000010">
    <property type="protein sequence ID" value="KAK6535509.1"/>
    <property type="molecule type" value="Genomic_DNA"/>
</dbReference>
<organism evidence="2 3">
    <name type="scientific">Orbilia ellipsospora</name>
    <dbReference type="NCBI Taxonomy" id="2528407"/>
    <lineage>
        <taxon>Eukaryota</taxon>
        <taxon>Fungi</taxon>
        <taxon>Dikarya</taxon>
        <taxon>Ascomycota</taxon>
        <taxon>Pezizomycotina</taxon>
        <taxon>Orbiliomycetes</taxon>
        <taxon>Orbiliales</taxon>
        <taxon>Orbiliaceae</taxon>
        <taxon>Orbilia</taxon>
    </lineage>
</organism>
<evidence type="ECO:0000313" key="3">
    <source>
        <dbReference type="Proteomes" id="UP001365542"/>
    </source>
</evidence>
<keyword evidence="3" id="KW-1185">Reference proteome</keyword>